<dbReference type="GO" id="GO:0005524">
    <property type="term" value="F:ATP binding"/>
    <property type="evidence" value="ECO:0007669"/>
    <property type="project" value="UniProtKB-KW"/>
</dbReference>
<dbReference type="Pfam" id="PF17289">
    <property type="entry name" value="Terminase_6C"/>
    <property type="match status" value="1"/>
</dbReference>
<gene>
    <name evidence="6" type="ORF">UFOVP468_46</name>
</gene>
<organism evidence="6">
    <name type="scientific">uncultured Caudovirales phage</name>
    <dbReference type="NCBI Taxonomy" id="2100421"/>
    <lineage>
        <taxon>Viruses</taxon>
        <taxon>Duplodnaviria</taxon>
        <taxon>Heunggongvirae</taxon>
        <taxon>Uroviricota</taxon>
        <taxon>Caudoviricetes</taxon>
        <taxon>Peduoviridae</taxon>
        <taxon>Maltschvirus</taxon>
        <taxon>Maltschvirus maltsch</taxon>
    </lineage>
</organism>
<evidence type="ECO:0000256" key="4">
    <source>
        <dbReference type="ARBA" id="ARBA00023219"/>
    </source>
</evidence>
<evidence type="ECO:0000313" key="6">
    <source>
        <dbReference type="EMBL" id="CAB4144672.1"/>
    </source>
</evidence>
<keyword evidence="1" id="KW-1188">Viral release from host cell</keyword>
<sequence length="494" mass="55731">MFDLKAFLDAIKPEHVARMTPVDLDALKWLSSWDATARDKQRPPPGDWTEWGLMAGRGFGKTLTGAQWLALQTYFDAVGRPRAVIAPTLNDIRHVCFEGPAGLLAIIPPSLVKNYNVTNSMLTIQTFNGKEATIRGFSSEEPERLRGPQHADIWCDELAAWGKPEETWDMAMMGLRLGEQPRVVWTTTPKPKDIVRKLSAAKVGRVLTTGSTFENRDHLAPSFFDQLKQYEGTQLGRQELEGELIDSEEGGIIARKWLQLWPAKQHLPAFDWIIMSLDTAFTERTLDKRSHTADQTACTVWGVFWHEDKRAVLLLDCWAEQYGLPDLMARVKKEMKVAYGDDEDRALIKPLIGPSKMAISGRKPDILLIEDKGSGISLRQMLDREGITSYPYNPGRADKLTRLHMVSHIFAQSKVWVPESENYAGRPKTWVEPMLAQLCSFTGSGSIKHDDYVDSCTQAIRLCMDKNLLTGVKPSKRYEEEVDYKPPVVNPYAA</sequence>
<dbReference type="Gene3D" id="3.40.50.300">
    <property type="entry name" value="P-loop containing nucleotide triphosphate hydrolases"/>
    <property type="match status" value="1"/>
</dbReference>
<reference evidence="6" key="1">
    <citation type="submission" date="2020-04" db="EMBL/GenBank/DDBJ databases">
        <authorList>
            <person name="Chiriac C."/>
            <person name="Salcher M."/>
            <person name="Ghai R."/>
            <person name="Kavagutti S V."/>
        </authorList>
    </citation>
    <scope>NUCLEOTIDE SEQUENCE</scope>
</reference>
<keyword evidence="4" id="KW-0231">Viral genome packaging</keyword>
<feature type="domain" description="Terminase large subunit gp17-like C-terminal" evidence="5">
    <location>
        <begin position="362"/>
        <end position="460"/>
    </location>
</feature>
<accession>A0A6J5MEH5</accession>
<proteinExistence type="predicted"/>
<protein>
    <submittedName>
        <fullName evidence="6">COG5323 Uncharacterized conserved protein</fullName>
    </submittedName>
</protein>
<evidence type="ECO:0000256" key="3">
    <source>
        <dbReference type="ARBA" id="ARBA00022840"/>
    </source>
</evidence>
<dbReference type="Gene3D" id="3.30.420.240">
    <property type="match status" value="1"/>
</dbReference>
<keyword evidence="2" id="KW-0547">Nucleotide-binding</keyword>
<keyword evidence="3" id="KW-0067">ATP-binding</keyword>
<dbReference type="InterPro" id="IPR027417">
    <property type="entry name" value="P-loop_NTPase"/>
</dbReference>
<dbReference type="EMBL" id="LR796432">
    <property type="protein sequence ID" value="CAB4144672.1"/>
    <property type="molecule type" value="Genomic_DNA"/>
</dbReference>
<evidence type="ECO:0000259" key="5">
    <source>
        <dbReference type="Pfam" id="PF17289"/>
    </source>
</evidence>
<evidence type="ECO:0000256" key="2">
    <source>
        <dbReference type="ARBA" id="ARBA00022741"/>
    </source>
</evidence>
<evidence type="ECO:0000256" key="1">
    <source>
        <dbReference type="ARBA" id="ARBA00022612"/>
    </source>
</evidence>
<name>A0A6J5MEH5_9CAUD</name>
<dbReference type="InterPro" id="IPR035421">
    <property type="entry name" value="Terminase_6C"/>
</dbReference>
<dbReference type="Pfam" id="PF03237">
    <property type="entry name" value="Terminase_6N"/>
    <property type="match status" value="1"/>
</dbReference>